<reference evidence="1" key="1">
    <citation type="submission" date="2018-02" db="EMBL/GenBank/DDBJ databases">
        <title>Rhizophora mucronata_Transcriptome.</title>
        <authorList>
            <person name="Meera S.P."/>
            <person name="Sreeshan A."/>
            <person name="Augustine A."/>
        </authorList>
    </citation>
    <scope>NUCLEOTIDE SEQUENCE</scope>
    <source>
        <tissue evidence="1">Leaf</tissue>
    </source>
</reference>
<evidence type="ECO:0000313" key="1">
    <source>
        <dbReference type="EMBL" id="MBW87313.1"/>
    </source>
</evidence>
<organism evidence="1">
    <name type="scientific">Rhizophora mucronata</name>
    <name type="common">Asiatic mangrove</name>
    <dbReference type="NCBI Taxonomy" id="61149"/>
    <lineage>
        <taxon>Eukaryota</taxon>
        <taxon>Viridiplantae</taxon>
        <taxon>Streptophyta</taxon>
        <taxon>Embryophyta</taxon>
        <taxon>Tracheophyta</taxon>
        <taxon>Spermatophyta</taxon>
        <taxon>Magnoliopsida</taxon>
        <taxon>eudicotyledons</taxon>
        <taxon>Gunneridae</taxon>
        <taxon>Pentapetalae</taxon>
        <taxon>rosids</taxon>
        <taxon>fabids</taxon>
        <taxon>Malpighiales</taxon>
        <taxon>Rhizophoraceae</taxon>
        <taxon>Rhizophora</taxon>
    </lineage>
</organism>
<name>A0A2P2J1G2_RHIMU</name>
<proteinExistence type="predicted"/>
<protein>
    <submittedName>
        <fullName evidence="1">Uncharacterized protein</fullName>
    </submittedName>
</protein>
<sequence>MARSYNLISKYPSYQPSIRHYSYKAPLSYS</sequence>
<dbReference type="EMBL" id="GGEC01006830">
    <property type="protein sequence ID" value="MBW87313.1"/>
    <property type="molecule type" value="Transcribed_RNA"/>
</dbReference>
<accession>A0A2P2J1G2</accession>
<dbReference type="AlphaFoldDB" id="A0A2P2J1G2"/>